<name>A0A9P8MMS7_9HYPO</name>
<dbReference type="Proteomes" id="UP000824596">
    <property type="component" value="Unassembled WGS sequence"/>
</dbReference>
<sequence length="439" mass="48458">MSGQVFPFVEGPTLPDDPSQAVLALSPEIQEAIAKCQVTDNNKQLSLQSLAMEAKERLITLLVKGAMQTVGFQPELYKECVESTVKKALATKLLDTQTLSKWPGSRYMTISLQKTRKRTKLEGKHYCLTAPVILCVYILLHFRKVTNKPNIMSRMINEQYMLPKLSTAIEHHTQESQAGPIVTAQPVEPVSVSPPQPVSDTAKPIDQTVARSQPVTGAGPGAPDLESDGSTPIPKNTIMARTEATDKHEALLDTIMELCATKRQLNEENANTARMVKAHKANARLSQGIAARLGRNSTVRQDYEALVHHLGPAFEVSAGETGDLVDFFHRAKNCDVASSTTDCLAQLVVAVRRLRRKPTDKLLRLIEGKIRTLTDAVGSAEYSLRFERHVQVNNLDLLRQVDDEMAAATSPTLPSPALKRSRASEDYDTGHYGRKRHRN</sequence>
<proteinExistence type="predicted"/>
<protein>
    <submittedName>
        <fullName evidence="3">Uncharacterized protein</fullName>
    </submittedName>
</protein>
<dbReference type="OrthoDB" id="10659186at2759"/>
<keyword evidence="4" id="KW-1185">Reference proteome</keyword>
<feature type="compositionally biased region" description="Basic and acidic residues" evidence="2">
    <location>
        <begin position="422"/>
        <end position="431"/>
    </location>
</feature>
<dbReference type="EMBL" id="JAIZPD010000018">
    <property type="protein sequence ID" value="KAH0958015.1"/>
    <property type="molecule type" value="Genomic_DNA"/>
</dbReference>
<organism evidence="3 4">
    <name type="scientific">Hirsutella rhossiliensis</name>
    <dbReference type="NCBI Taxonomy" id="111463"/>
    <lineage>
        <taxon>Eukaryota</taxon>
        <taxon>Fungi</taxon>
        <taxon>Dikarya</taxon>
        <taxon>Ascomycota</taxon>
        <taxon>Pezizomycotina</taxon>
        <taxon>Sordariomycetes</taxon>
        <taxon>Hypocreomycetidae</taxon>
        <taxon>Hypocreales</taxon>
        <taxon>Ophiocordycipitaceae</taxon>
        <taxon>Hirsutella</taxon>
    </lineage>
</organism>
<evidence type="ECO:0000256" key="1">
    <source>
        <dbReference type="SAM" id="Coils"/>
    </source>
</evidence>
<feature type="region of interest" description="Disordered" evidence="2">
    <location>
        <begin position="408"/>
        <end position="439"/>
    </location>
</feature>
<dbReference type="GeneID" id="68360236"/>
<feature type="compositionally biased region" description="Low complexity" evidence="2">
    <location>
        <begin position="408"/>
        <end position="418"/>
    </location>
</feature>
<dbReference type="AlphaFoldDB" id="A0A9P8MMS7"/>
<comment type="caution">
    <text evidence="3">The sequence shown here is derived from an EMBL/GenBank/DDBJ whole genome shotgun (WGS) entry which is preliminary data.</text>
</comment>
<evidence type="ECO:0000313" key="4">
    <source>
        <dbReference type="Proteomes" id="UP000824596"/>
    </source>
</evidence>
<accession>A0A9P8MMS7</accession>
<dbReference type="RefSeq" id="XP_044715529.1">
    <property type="nucleotide sequence ID" value="XM_044869578.1"/>
</dbReference>
<keyword evidence="1" id="KW-0175">Coiled coil</keyword>
<reference evidence="3" key="1">
    <citation type="submission" date="2021-09" db="EMBL/GenBank/DDBJ databases">
        <title>A high-quality genome of the endoparasitic fungus Hirsutella rhossiliensis with a comparison of Hirsutella genomes reveals transposable elements contributing to genome size variation.</title>
        <authorList>
            <person name="Lin R."/>
            <person name="Jiao Y."/>
            <person name="Sun X."/>
            <person name="Ling J."/>
            <person name="Xie B."/>
            <person name="Cheng X."/>
        </authorList>
    </citation>
    <scope>NUCLEOTIDE SEQUENCE</scope>
    <source>
        <strain evidence="3">HR02</strain>
    </source>
</reference>
<evidence type="ECO:0000313" key="3">
    <source>
        <dbReference type="EMBL" id="KAH0958015.1"/>
    </source>
</evidence>
<gene>
    <name evidence="3" type="ORF">HRG_11108</name>
</gene>
<feature type="region of interest" description="Disordered" evidence="2">
    <location>
        <begin position="212"/>
        <end position="235"/>
    </location>
</feature>
<feature type="coiled-coil region" evidence="1">
    <location>
        <begin position="248"/>
        <end position="282"/>
    </location>
</feature>
<evidence type="ECO:0000256" key="2">
    <source>
        <dbReference type="SAM" id="MobiDB-lite"/>
    </source>
</evidence>